<dbReference type="Proteomes" id="UP000241592">
    <property type="component" value="Segment"/>
</dbReference>
<name>A0A2H4P7B5_9CAUD</name>
<reference evidence="1 2" key="1">
    <citation type="submission" date="2017-09" db="EMBL/GenBank/DDBJ databases">
        <authorList>
            <person name="Ehlers B."/>
            <person name="Leendertz F.H."/>
        </authorList>
    </citation>
    <scope>NUCLEOTIDE SEQUENCE [LARGE SCALE GENOMIC DNA]</scope>
</reference>
<accession>A0A2H4P7B5</accession>
<evidence type="ECO:0000313" key="2">
    <source>
        <dbReference type="Proteomes" id="UP000241592"/>
    </source>
</evidence>
<dbReference type="OrthoDB" id="28484at10239"/>
<organism evidence="1 2">
    <name type="scientific">Pseudomonas phage nickie</name>
    <dbReference type="NCBI Taxonomy" id="2048977"/>
    <lineage>
        <taxon>Viruses</taxon>
        <taxon>Duplodnaviria</taxon>
        <taxon>Heunggongvirae</taxon>
        <taxon>Uroviricota</taxon>
        <taxon>Caudoviricetes</taxon>
        <taxon>Nickievirus</taxon>
        <taxon>Nickievirus nickie</taxon>
    </lineage>
</organism>
<protein>
    <submittedName>
        <fullName evidence="1">Uncharacterized protein</fullName>
    </submittedName>
</protein>
<dbReference type="EMBL" id="MG018927">
    <property type="protein sequence ID" value="ATW58059.1"/>
    <property type="molecule type" value="Genomic_DNA"/>
</dbReference>
<keyword evidence="2" id="KW-1185">Reference proteome</keyword>
<gene>
    <name evidence="1" type="ORF">CNR34_00126</name>
</gene>
<sequence>MNHEIFRKEYGGEDINDIERDMSEAFDPDYNPKAAIVTTDEHGFVNGKVVVTMTWVPDDES</sequence>
<proteinExistence type="predicted"/>
<evidence type="ECO:0000313" key="1">
    <source>
        <dbReference type="EMBL" id="ATW58059.1"/>
    </source>
</evidence>